<organism evidence="6 7">
    <name type="scientific">Callosobruchus maculatus</name>
    <name type="common">Southern cowpea weevil</name>
    <name type="synonym">Pulse bruchid</name>
    <dbReference type="NCBI Taxonomy" id="64391"/>
    <lineage>
        <taxon>Eukaryota</taxon>
        <taxon>Metazoa</taxon>
        <taxon>Ecdysozoa</taxon>
        <taxon>Arthropoda</taxon>
        <taxon>Hexapoda</taxon>
        <taxon>Insecta</taxon>
        <taxon>Pterygota</taxon>
        <taxon>Neoptera</taxon>
        <taxon>Endopterygota</taxon>
        <taxon>Coleoptera</taxon>
        <taxon>Polyphaga</taxon>
        <taxon>Cucujiformia</taxon>
        <taxon>Chrysomeloidea</taxon>
        <taxon>Chrysomelidae</taxon>
        <taxon>Bruchinae</taxon>
        <taxon>Bruchini</taxon>
        <taxon>Callosobruchus</taxon>
    </lineage>
</organism>
<proteinExistence type="inferred from homology"/>
<keyword evidence="7" id="KW-1185">Reference proteome</keyword>
<dbReference type="PRINTS" id="PR01245">
    <property type="entry name" value="RAD1REC1"/>
</dbReference>
<dbReference type="PANTHER" id="PTHR10870">
    <property type="entry name" value="CELL CYCLE CHECKPOINT PROTEIN RAD1"/>
    <property type="match status" value="1"/>
</dbReference>
<dbReference type="GO" id="GO:0006281">
    <property type="term" value="P:DNA repair"/>
    <property type="evidence" value="ECO:0007669"/>
    <property type="project" value="UniProtKB-KW"/>
</dbReference>
<dbReference type="Pfam" id="PF02144">
    <property type="entry name" value="Rad1"/>
    <property type="match status" value="1"/>
</dbReference>
<keyword evidence="3" id="KW-0227">DNA damage</keyword>
<comment type="subcellular location">
    <subcellularLocation>
        <location evidence="1">Nucleus</location>
    </subcellularLocation>
</comment>
<gene>
    <name evidence="6" type="ORF">CALMAC_LOCUS14259</name>
</gene>
<dbReference type="AlphaFoldDB" id="A0A653D418"/>
<dbReference type="InterPro" id="IPR046938">
    <property type="entry name" value="DNA_clamp_sf"/>
</dbReference>
<evidence type="ECO:0000256" key="4">
    <source>
        <dbReference type="ARBA" id="ARBA00023204"/>
    </source>
</evidence>
<evidence type="ECO:0000256" key="1">
    <source>
        <dbReference type="ARBA" id="ARBA00004123"/>
    </source>
</evidence>
<reference evidence="6 7" key="1">
    <citation type="submission" date="2019-01" db="EMBL/GenBank/DDBJ databases">
        <authorList>
            <person name="Sayadi A."/>
        </authorList>
    </citation>
    <scope>NUCLEOTIDE SEQUENCE [LARGE SCALE GENOMIC DNA]</scope>
</reference>
<dbReference type="PANTHER" id="PTHR10870:SF0">
    <property type="entry name" value="CELL CYCLE CHECKPOINT PROTEIN RAD1"/>
    <property type="match status" value="1"/>
</dbReference>
<protein>
    <recommendedName>
        <fullName evidence="8">Checkpoint protein</fullName>
    </recommendedName>
</protein>
<sequence>MLFSAEITDFKMVHNVLRSIAIKDFVIMRPMEEGLKLTLDEMRCVETSAYIPREMFTAYHVAQDKDVILKICLKSLVDVLNLFGEDSSPNLKIMLSYKSDGSPLCIDMQEHDENITINCELKTLTVDDPNDISLADECNLNKVVLNAHLFAELLNRLDNSADELKVVLGPDPPYFTLSTTGIAHIFFKLLQGESEVSISKTSDSVTVYQCTEKTVSTYQFSNIKLILKVMAYADKVAVSTGASGLLGLQLVVTSDDKQMYVEYYVTAQYMSDNT</sequence>
<dbReference type="OrthoDB" id="337581at2759"/>
<accession>A0A653D418</accession>
<dbReference type="EMBL" id="CAACVG010010070">
    <property type="protein sequence ID" value="VEN54919.1"/>
    <property type="molecule type" value="Genomic_DNA"/>
</dbReference>
<keyword evidence="5" id="KW-0539">Nucleus</keyword>
<dbReference type="Proteomes" id="UP000410492">
    <property type="component" value="Unassembled WGS sequence"/>
</dbReference>
<dbReference type="Gene3D" id="3.70.10.10">
    <property type="match status" value="1"/>
</dbReference>
<evidence type="ECO:0000313" key="6">
    <source>
        <dbReference type="EMBL" id="VEN54919.1"/>
    </source>
</evidence>
<evidence type="ECO:0000313" key="7">
    <source>
        <dbReference type="Proteomes" id="UP000410492"/>
    </source>
</evidence>
<dbReference type="GO" id="GO:0000077">
    <property type="term" value="P:DNA damage checkpoint signaling"/>
    <property type="evidence" value="ECO:0007669"/>
    <property type="project" value="InterPro"/>
</dbReference>
<comment type="similarity">
    <text evidence="2">Belongs to the rad1 family.</text>
</comment>
<evidence type="ECO:0008006" key="8">
    <source>
        <dbReference type="Google" id="ProtNLM"/>
    </source>
</evidence>
<dbReference type="GO" id="GO:0030896">
    <property type="term" value="C:checkpoint clamp complex"/>
    <property type="evidence" value="ECO:0007669"/>
    <property type="project" value="TreeGrafter"/>
</dbReference>
<dbReference type="SUPFAM" id="SSF55979">
    <property type="entry name" value="DNA clamp"/>
    <property type="match status" value="1"/>
</dbReference>
<evidence type="ECO:0000256" key="3">
    <source>
        <dbReference type="ARBA" id="ARBA00022763"/>
    </source>
</evidence>
<keyword evidence="4" id="KW-0234">DNA repair</keyword>
<dbReference type="InterPro" id="IPR003021">
    <property type="entry name" value="Rad1_Rec1_Rad17"/>
</dbReference>
<evidence type="ECO:0000256" key="5">
    <source>
        <dbReference type="ARBA" id="ARBA00023242"/>
    </source>
</evidence>
<name>A0A653D418_CALMS</name>
<evidence type="ECO:0000256" key="2">
    <source>
        <dbReference type="ARBA" id="ARBA00010991"/>
    </source>
</evidence>